<dbReference type="InterPro" id="IPR014729">
    <property type="entry name" value="Rossmann-like_a/b/a_fold"/>
</dbReference>
<keyword evidence="2" id="KW-1185">Reference proteome</keyword>
<comment type="caution">
    <text evidence="1">The sequence shown here is derived from an EMBL/GenBank/DDBJ whole genome shotgun (WGS) entry which is preliminary data.</text>
</comment>
<evidence type="ECO:0008006" key="3">
    <source>
        <dbReference type="Google" id="ProtNLM"/>
    </source>
</evidence>
<gene>
    <name evidence="1" type="ORF">FEQ00_05130</name>
</gene>
<reference evidence="1 2" key="1">
    <citation type="submission" date="2019-06" db="EMBL/GenBank/DDBJ databases">
        <title>Evolution of Burkholderia multivorans in the lungs of Cystic Fibrosis patients.</title>
        <authorList>
            <person name="Moreira L.M."/>
        </authorList>
    </citation>
    <scope>NUCLEOTIDE SEQUENCE [LARGE SCALE GENOMIC DNA]</scope>
    <source>
        <strain evidence="1 2">VC13239</strain>
    </source>
</reference>
<evidence type="ECO:0000313" key="2">
    <source>
        <dbReference type="Proteomes" id="UP001248067"/>
    </source>
</evidence>
<name>A0ABU2E9X5_9BURK</name>
<evidence type="ECO:0000313" key="1">
    <source>
        <dbReference type="EMBL" id="MDR8756692.1"/>
    </source>
</evidence>
<proteinExistence type="predicted"/>
<protein>
    <recommendedName>
        <fullName evidence="3">Nin-like protein</fullName>
    </recommendedName>
</protein>
<sequence>MIHPAYRVQGPAQICFSSGRTSGYMLHQILEANDGLPPDCHVTFENTGQEREETLVFVEECSRRWHVPVHWLEWVSGQGPGGFRRPEWRFVDFHSASRHGEPFARLIAQKRYVPNVRHRLCTSNLKVRVGEAFMRSLGYEDWDSVMGIRADEPRRVARMLAPGRDNSAGLPYLPLARAGVTKADVLRWCAGQPFNLALDPAGDLGNCDLCFLKGRRKLVSAIRADRTRAVWWLNQEHVSGQRFLTGYASYADLLREADFLDRQLELDGLEQPDLDHESTAPLVDCRCGD</sequence>
<dbReference type="Gene3D" id="3.40.50.620">
    <property type="entry name" value="HUPs"/>
    <property type="match status" value="1"/>
</dbReference>
<organism evidence="1 2">
    <name type="scientific">Burkholderia pseudomultivorans</name>
    <dbReference type="NCBI Taxonomy" id="1207504"/>
    <lineage>
        <taxon>Bacteria</taxon>
        <taxon>Pseudomonadati</taxon>
        <taxon>Pseudomonadota</taxon>
        <taxon>Betaproteobacteria</taxon>
        <taxon>Burkholderiales</taxon>
        <taxon>Burkholderiaceae</taxon>
        <taxon>Burkholderia</taxon>
        <taxon>Burkholderia cepacia complex</taxon>
    </lineage>
</organism>
<dbReference type="Proteomes" id="UP001248067">
    <property type="component" value="Unassembled WGS sequence"/>
</dbReference>
<dbReference type="SUPFAM" id="SSF52402">
    <property type="entry name" value="Adenine nucleotide alpha hydrolases-like"/>
    <property type="match status" value="1"/>
</dbReference>
<dbReference type="EMBL" id="VJSY01000045">
    <property type="protein sequence ID" value="MDR8756692.1"/>
    <property type="molecule type" value="Genomic_DNA"/>
</dbReference>
<accession>A0ABU2E9X5</accession>